<keyword evidence="2" id="KW-1185">Reference proteome</keyword>
<accession>A0A850RHU2</accession>
<sequence length="103" mass="11704">MMNLSELPADWPQRQDSLSEQLADLRIIANRLGFQDAADAIGQLFDTSRLLDVRYGCHLDLEHGSEPDDCVIDDGNLHHCIYAKAGMRKERCAYWRIVSGRSQ</sequence>
<proteinExistence type="predicted"/>
<organism evidence="1 2">
    <name type="scientific">Allochromatium humboldtianum</name>
    <dbReference type="NCBI Taxonomy" id="504901"/>
    <lineage>
        <taxon>Bacteria</taxon>
        <taxon>Pseudomonadati</taxon>
        <taxon>Pseudomonadota</taxon>
        <taxon>Gammaproteobacteria</taxon>
        <taxon>Chromatiales</taxon>
        <taxon>Chromatiaceae</taxon>
        <taxon>Allochromatium</taxon>
    </lineage>
</organism>
<evidence type="ECO:0000313" key="1">
    <source>
        <dbReference type="EMBL" id="NVZ11746.1"/>
    </source>
</evidence>
<protein>
    <submittedName>
        <fullName evidence="1">Uncharacterized protein</fullName>
    </submittedName>
</protein>
<comment type="caution">
    <text evidence="1">The sequence shown here is derived from an EMBL/GenBank/DDBJ whole genome shotgun (WGS) entry which is preliminary data.</text>
</comment>
<evidence type="ECO:0000313" key="2">
    <source>
        <dbReference type="Proteomes" id="UP000592294"/>
    </source>
</evidence>
<dbReference type="AlphaFoldDB" id="A0A850RHU2"/>
<name>A0A850RHU2_9GAMM</name>
<gene>
    <name evidence="1" type="ORF">HW932_21090</name>
</gene>
<reference evidence="1 2" key="1">
    <citation type="submission" date="2020-06" db="EMBL/GenBank/DDBJ databases">
        <title>Whole-genome sequence of Allochromatium humboldtianum DSM 21881, type strain.</title>
        <authorList>
            <person name="Kyndt J.A."/>
            <person name="Meyer T.E."/>
        </authorList>
    </citation>
    <scope>NUCLEOTIDE SEQUENCE [LARGE SCALE GENOMIC DNA]</scope>
    <source>
        <strain evidence="1 2">DSM 21881</strain>
    </source>
</reference>
<dbReference type="EMBL" id="JABZEO010000038">
    <property type="protein sequence ID" value="NVZ11746.1"/>
    <property type="molecule type" value="Genomic_DNA"/>
</dbReference>
<dbReference type="Proteomes" id="UP000592294">
    <property type="component" value="Unassembled WGS sequence"/>
</dbReference>